<feature type="transmembrane region" description="Helical" evidence="1">
    <location>
        <begin position="46"/>
        <end position="65"/>
    </location>
</feature>
<dbReference type="RefSeq" id="WP_071166891.1">
    <property type="nucleotide sequence ID" value="NZ_CP017781.1"/>
</dbReference>
<feature type="transmembrane region" description="Helical" evidence="1">
    <location>
        <begin position="211"/>
        <end position="231"/>
    </location>
</feature>
<evidence type="ECO:0000256" key="1">
    <source>
        <dbReference type="SAM" id="Phobius"/>
    </source>
</evidence>
<keyword evidence="1" id="KW-0472">Membrane</keyword>
<keyword evidence="1" id="KW-0812">Transmembrane</keyword>
<keyword evidence="1" id="KW-1133">Transmembrane helix</keyword>
<gene>
    <name evidence="2" type="ORF">LPB142_15370</name>
</gene>
<reference evidence="2 3" key="1">
    <citation type="submission" date="2016-10" db="EMBL/GenBank/DDBJ databases">
        <title>Rhodobacter sp. LPB0142, isolated from sea water.</title>
        <authorList>
            <person name="Kim E."/>
            <person name="Yi H."/>
        </authorList>
    </citation>
    <scope>NUCLEOTIDE SEQUENCE [LARGE SCALE GENOMIC DNA]</scope>
    <source>
        <strain evidence="2 3">LPB0142</strain>
    </source>
</reference>
<protein>
    <recommendedName>
        <fullName evidence="4">DUF4239 domain-containing protein</fullName>
    </recommendedName>
</protein>
<dbReference type="AlphaFoldDB" id="A0A1D9MF97"/>
<sequence length="252" mass="26608">MNWLAWEHWGYAVLAVVGTGLAVWAVDHALMRPAVAHRLKPYRGVVAPFINVNAMLFGLTLAFIADDTWSSRDRAMDAVFREADSLRSLIVLSEALGAPLSAQLTAAATTYGAAAAAEFSALRQSHADPAASAAADALLALAASPALRAAAGDPVQSQILDKVMLLRDDHDMRVALMQTHLNPLKWLGMAILGFLTILSIAAVHLENVRAGTFAIAIFALASAPTSALVLVQGNPFQEPAAVTAEPILDAIR</sequence>
<evidence type="ECO:0000313" key="2">
    <source>
        <dbReference type="EMBL" id="AOZ70544.1"/>
    </source>
</evidence>
<feature type="transmembrane region" description="Helical" evidence="1">
    <location>
        <begin position="186"/>
        <end position="205"/>
    </location>
</feature>
<dbReference type="Pfam" id="PF14023">
    <property type="entry name" value="Bestrophin-like"/>
    <property type="match status" value="1"/>
</dbReference>
<keyword evidence="3" id="KW-1185">Reference proteome</keyword>
<evidence type="ECO:0000313" key="3">
    <source>
        <dbReference type="Proteomes" id="UP000176562"/>
    </source>
</evidence>
<dbReference type="STRING" id="1850250.LPB142_15370"/>
<dbReference type="InterPro" id="IPR025333">
    <property type="entry name" value="DUF4239"/>
</dbReference>
<name>A0A1D9MF97_9RHOB</name>
<organism evidence="2 3">
    <name type="scientific">Rhodobacter xanthinilyticus</name>
    <dbReference type="NCBI Taxonomy" id="1850250"/>
    <lineage>
        <taxon>Bacteria</taxon>
        <taxon>Pseudomonadati</taxon>
        <taxon>Pseudomonadota</taxon>
        <taxon>Alphaproteobacteria</taxon>
        <taxon>Rhodobacterales</taxon>
        <taxon>Rhodobacter group</taxon>
        <taxon>Rhodobacter</taxon>
    </lineage>
</organism>
<dbReference type="Proteomes" id="UP000176562">
    <property type="component" value="Chromosome"/>
</dbReference>
<evidence type="ECO:0008006" key="4">
    <source>
        <dbReference type="Google" id="ProtNLM"/>
    </source>
</evidence>
<accession>A0A1D9MF97</accession>
<feature type="transmembrane region" description="Helical" evidence="1">
    <location>
        <begin position="9"/>
        <end position="26"/>
    </location>
</feature>
<dbReference type="EMBL" id="CP017781">
    <property type="protein sequence ID" value="AOZ70544.1"/>
    <property type="molecule type" value="Genomic_DNA"/>
</dbReference>
<dbReference type="KEGG" id="rhp:LPB142_15370"/>
<proteinExistence type="predicted"/>